<dbReference type="EMBL" id="CMVM020000122">
    <property type="status" value="NOT_ANNOTATED_CDS"/>
    <property type="molecule type" value="Genomic_DNA"/>
</dbReference>
<name>A0A8R1TSV2_ONCVO</name>
<evidence type="ECO:0000313" key="1">
    <source>
        <dbReference type="EnsemblMetazoa" id="OVOC3781.1"/>
    </source>
</evidence>
<keyword evidence="2" id="KW-1185">Reference proteome</keyword>
<protein>
    <submittedName>
        <fullName evidence="1">Uncharacterized protein</fullName>
    </submittedName>
</protein>
<reference evidence="2" key="1">
    <citation type="submission" date="2013-10" db="EMBL/GenBank/DDBJ databases">
        <title>Genome sequencing of Onchocerca volvulus.</title>
        <authorList>
            <person name="Cotton J."/>
            <person name="Tsai J."/>
            <person name="Stanley E."/>
            <person name="Tracey A."/>
            <person name="Holroyd N."/>
            <person name="Lustigman S."/>
            <person name="Berriman M."/>
        </authorList>
    </citation>
    <scope>NUCLEOTIDE SEQUENCE</scope>
</reference>
<accession>A0A8R1TSV2</accession>
<proteinExistence type="predicted"/>
<reference evidence="1" key="2">
    <citation type="submission" date="2022-06" db="UniProtKB">
        <authorList>
            <consortium name="EnsemblMetazoa"/>
        </authorList>
    </citation>
    <scope>IDENTIFICATION</scope>
</reference>
<organism evidence="1 2">
    <name type="scientific">Onchocerca volvulus</name>
    <dbReference type="NCBI Taxonomy" id="6282"/>
    <lineage>
        <taxon>Eukaryota</taxon>
        <taxon>Metazoa</taxon>
        <taxon>Ecdysozoa</taxon>
        <taxon>Nematoda</taxon>
        <taxon>Chromadorea</taxon>
        <taxon>Rhabditida</taxon>
        <taxon>Spirurina</taxon>
        <taxon>Spiruromorpha</taxon>
        <taxon>Filarioidea</taxon>
        <taxon>Onchocercidae</taxon>
        <taxon>Onchocerca</taxon>
    </lineage>
</organism>
<dbReference type="AlphaFoldDB" id="A0A8R1TSV2"/>
<dbReference type="Proteomes" id="UP000024404">
    <property type="component" value="Unassembled WGS sequence"/>
</dbReference>
<sequence length="92" mass="10471">MNGYVGWYYLDELPSNNWDKSLSKIVNDKRALRECSRGELVNGTTRLTNTQLVAQRGMEGKESGSMLSYHRKFTSQSLHCGFDILVLLKLSL</sequence>
<dbReference type="EnsemblMetazoa" id="OVOC3781.1">
    <property type="protein sequence ID" value="OVOC3781.1"/>
    <property type="gene ID" value="WBGene00240590"/>
</dbReference>
<evidence type="ECO:0000313" key="2">
    <source>
        <dbReference type="Proteomes" id="UP000024404"/>
    </source>
</evidence>